<reference evidence="2 3" key="1">
    <citation type="journal article" date="2015" name="Microbiome">
        <title>Genomic resolution of linkages in carbon, nitrogen, and sulfur cycling among widespread estuary sediment bacteria.</title>
        <authorList>
            <person name="Baker B.J."/>
            <person name="Lazar C.S."/>
            <person name="Teske A.P."/>
            <person name="Dick G.J."/>
        </authorList>
    </citation>
    <scope>NUCLEOTIDE SEQUENCE [LARGE SCALE GENOMIC DNA]</scope>
    <source>
        <strain evidence="2">SM1_77</strain>
    </source>
</reference>
<comment type="caution">
    <text evidence="2">The sequence shown here is derived from an EMBL/GenBank/DDBJ whole genome shotgun (WGS) entry which is preliminary data.</text>
</comment>
<feature type="domain" description="Integrase catalytic" evidence="1">
    <location>
        <begin position="159"/>
        <end position="335"/>
    </location>
</feature>
<dbReference type="InterPro" id="IPR012337">
    <property type="entry name" value="RNaseH-like_sf"/>
</dbReference>
<evidence type="ECO:0000259" key="1">
    <source>
        <dbReference type="PROSITE" id="PS50994"/>
    </source>
</evidence>
<dbReference type="PANTHER" id="PTHR46889">
    <property type="entry name" value="TRANSPOSASE INSF FOR INSERTION SEQUENCE IS3B-RELATED"/>
    <property type="match status" value="1"/>
</dbReference>
<dbReference type="GO" id="GO:0015074">
    <property type="term" value="P:DNA integration"/>
    <property type="evidence" value="ECO:0007669"/>
    <property type="project" value="InterPro"/>
</dbReference>
<dbReference type="EMBL" id="LJVE01000111">
    <property type="protein sequence ID" value="KPL13307.1"/>
    <property type="molecule type" value="Genomic_DNA"/>
</dbReference>
<proteinExistence type="predicted"/>
<dbReference type="InterPro" id="IPR001584">
    <property type="entry name" value="Integrase_cat-core"/>
</dbReference>
<dbReference type="PATRIC" id="fig|1703778.3.peg.855"/>
<protein>
    <submittedName>
        <fullName evidence="2">Integrase</fullName>
    </submittedName>
</protein>
<dbReference type="Gene3D" id="3.30.420.10">
    <property type="entry name" value="Ribonuclease H-like superfamily/Ribonuclease H"/>
    <property type="match status" value="1"/>
</dbReference>
<dbReference type="Proteomes" id="UP000050975">
    <property type="component" value="Unassembled WGS sequence"/>
</dbReference>
<dbReference type="GO" id="GO:0003676">
    <property type="term" value="F:nucleic acid binding"/>
    <property type="evidence" value="ECO:0007669"/>
    <property type="project" value="InterPro"/>
</dbReference>
<sequence>MTTQEKLIRKKLSLIELSEFLNNISQACRINGCSRQHFYDIKKAYQEHGIEGLREKTRRKPCLKNRVAPEIEEAVVQMGFEYPAYGQLRASNELRKKGILVSAGGIRSIWLRHNLETFKKRLKALEEKAAKEGIVYTEEQLAALEIANREKEHDINEIQTEHPGYLVAQDTFYVGYLKGVGRIYQQTVIDTYSRVAFGKLYTAKVPITAADVLNDRVLPFFEDQDAPILRVLTDRGTEFCGTPEKHPYELFLQYHEIEHSKTRVRSPQSNGICEAFHKTVLNEFYRITFRKKIYQDLEELQYDLDEWLRVYNNERTHQGKRCEGKTPMQTFLDGLQLVDQKNLDTKFERQLDTCQI</sequence>
<organism evidence="2 3">
    <name type="scientific">candidate division WOR_3 bacterium SM1_77</name>
    <dbReference type="NCBI Taxonomy" id="1703778"/>
    <lineage>
        <taxon>Bacteria</taxon>
        <taxon>Bacteria division WOR-3</taxon>
    </lineage>
</organism>
<dbReference type="InterPro" id="IPR036397">
    <property type="entry name" value="RNaseH_sf"/>
</dbReference>
<dbReference type="SUPFAM" id="SSF53098">
    <property type="entry name" value="Ribonuclease H-like"/>
    <property type="match status" value="1"/>
</dbReference>
<accession>A0A0S8JWQ7</accession>
<dbReference type="InterPro" id="IPR050900">
    <property type="entry name" value="Transposase_IS3/IS150/IS904"/>
</dbReference>
<dbReference type="Pfam" id="PF13551">
    <property type="entry name" value="HTH_29"/>
    <property type="match status" value="1"/>
</dbReference>
<dbReference type="SUPFAM" id="SSF46689">
    <property type="entry name" value="Homeodomain-like"/>
    <property type="match status" value="1"/>
</dbReference>
<dbReference type="InterPro" id="IPR047656">
    <property type="entry name" value="IS481-like_transpos"/>
</dbReference>
<evidence type="ECO:0000313" key="2">
    <source>
        <dbReference type="EMBL" id="KPL13307.1"/>
    </source>
</evidence>
<dbReference type="NCBIfam" id="NF033577">
    <property type="entry name" value="transpos_IS481"/>
    <property type="match status" value="1"/>
</dbReference>
<name>A0A0S8JWQ7_UNCW3</name>
<evidence type="ECO:0000313" key="3">
    <source>
        <dbReference type="Proteomes" id="UP000050975"/>
    </source>
</evidence>
<dbReference type="AlphaFoldDB" id="A0A0S8JWQ7"/>
<dbReference type="PROSITE" id="PS50994">
    <property type="entry name" value="INTEGRASE"/>
    <property type="match status" value="1"/>
</dbReference>
<dbReference type="Pfam" id="PF13683">
    <property type="entry name" value="rve_3"/>
    <property type="match status" value="1"/>
</dbReference>
<dbReference type="PANTHER" id="PTHR46889:SF5">
    <property type="entry name" value="INTEGRASE PROTEIN"/>
    <property type="match status" value="1"/>
</dbReference>
<gene>
    <name evidence="2" type="ORF">AMJ74_05470</name>
</gene>
<dbReference type="InterPro" id="IPR009057">
    <property type="entry name" value="Homeodomain-like_sf"/>
</dbReference>